<dbReference type="SUPFAM" id="SSF82199">
    <property type="entry name" value="SET domain"/>
    <property type="match status" value="1"/>
</dbReference>
<accession>A0A834LPJ5</accession>
<dbReference type="Gene3D" id="1.25.40.10">
    <property type="entry name" value="Tetratricopeptide repeat domain"/>
    <property type="match status" value="1"/>
</dbReference>
<dbReference type="Gene3D" id="2.170.270.10">
    <property type="entry name" value="SET domain"/>
    <property type="match status" value="1"/>
</dbReference>
<comment type="caution">
    <text evidence="2">The sequence shown here is derived from an EMBL/GenBank/DDBJ whole genome shotgun (WGS) entry which is preliminary data.</text>
</comment>
<protein>
    <recommendedName>
        <fullName evidence="4">SET domain-containing protein</fullName>
    </recommendedName>
</protein>
<dbReference type="EMBL" id="WJXA01000005">
    <property type="protein sequence ID" value="KAF7143652.1"/>
    <property type="molecule type" value="Genomic_DNA"/>
</dbReference>
<sequence>MLRSRRRPPPLQRRAPPPPLGPRPGRRHLLRFERHNLIPRKTNLLDRIGGLMSNRNELMHEEQDGDTLARIKGGAKAMVMARRMRDNLGLEYSGECVLEEAVLCVVLTNAVEVQVNGGPLIGIAVYDTTFSWINHSCSPNACYTFPLPDYSGGESRLRILRAATGCGCSSNEIEGMQNGGWDNYESTEVSKGYGPRVVVRSIKAIKKFEEVSIAYIDLLQPKVLRHSELWSQYRFICSCQRCSISPPSYVDHTLQEIAAVNCSCANLSSDHHHLGVDEEITRFSDYVDDAVAEYLKFGNPKSSCEKLENLLIHGLSGGKFETEEEKRKQHFCLHPLHHLSLTAYTTLASAYKTHASDLLAVDPEVEKLQLEAFTTSRTSAAYSLLLAGATNHLFLFESSLVASAATFWILAGESLLNVARSPVWKLFAKGGSTVAEIPSCPSYKCCNCTLVDKFGTSFDIGQARDVMVEDLSREFLSCVTRITPQVWAFLINKGCFLKLISDPIDFKWIGRLKSVRTLGIESNLANAATESTVSTGESGLCVNQENISLFQLGVHCLRYGGILSTICFGKRSHLDDYMQNLLYG</sequence>
<evidence type="ECO:0008006" key="4">
    <source>
        <dbReference type="Google" id="ProtNLM"/>
    </source>
</evidence>
<proteinExistence type="predicted"/>
<dbReference type="CDD" id="cd20071">
    <property type="entry name" value="SET_SMYD"/>
    <property type="match status" value="1"/>
</dbReference>
<gene>
    <name evidence="2" type="ORF">RHSIM_Rhsim05G0181200</name>
</gene>
<dbReference type="InterPro" id="IPR011990">
    <property type="entry name" value="TPR-like_helical_dom_sf"/>
</dbReference>
<dbReference type="InterPro" id="IPR046341">
    <property type="entry name" value="SET_dom_sf"/>
</dbReference>
<evidence type="ECO:0000313" key="3">
    <source>
        <dbReference type="Proteomes" id="UP000626092"/>
    </source>
</evidence>
<evidence type="ECO:0000256" key="1">
    <source>
        <dbReference type="SAM" id="MobiDB-lite"/>
    </source>
</evidence>
<organism evidence="2 3">
    <name type="scientific">Rhododendron simsii</name>
    <name type="common">Sims's rhododendron</name>
    <dbReference type="NCBI Taxonomy" id="118357"/>
    <lineage>
        <taxon>Eukaryota</taxon>
        <taxon>Viridiplantae</taxon>
        <taxon>Streptophyta</taxon>
        <taxon>Embryophyta</taxon>
        <taxon>Tracheophyta</taxon>
        <taxon>Spermatophyta</taxon>
        <taxon>Magnoliopsida</taxon>
        <taxon>eudicotyledons</taxon>
        <taxon>Gunneridae</taxon>
        <taxon>Pentapetalae</taxon>
        <taxon>asterids</taxon>
        <taxon>Ericales</taxon>
        <taxon>Ericaceae</taxon>
        <taxon>Ericoideae</taxon>
        <taxon>Rhodoreae</taxon>
        <taxon>Rhododendron</taxon>
    </lineage>
</organism>
<feature type="compositionally biased region" description="Pro residues" evidence="1">
    <location>
        <begin position="9"/>
        <end position="22"/>
    </location>
</feature>
<dbReference type="OrthoDB" id="5945798at2759"/>
<dbReference type="Proteomes" id="UP000626092">
    <property type="component" value="Unassembled WGS sequence"/>
</dbReference>
<evidence type="ECO:0000313" key="2">
    <source>
        <dbReference type="EMBL" id="KAF7143652.1"/>
    </source>
</evidence>
<keyword evidence="3" id="KW-1185">Reference proteome</keyword>
<reference evidence="2" key="1">
    <citation type="submission" date="2019-11" db="EMBL/GenBank/DDBJ databases">
        <authorList>
            <person name="Liu Y."/>
            <person name="Hou J."/>
            <person name="Li T.-Q."/>
            <person name="Guan C.-H."/>
            <person name="Wu X."/>
            <person name="Wu H.-Z."/>
            <person name="Ling F."/>
            <person name="Zhang R."/>
            <person name="Shi X.-G."/>
            <person name="Ren J.-P."/>
            <person name="Chen E.-F."/>
            <person name="Sun J.-M."/>
        </authorList>
    </citation>
    <scope>NUCLEOTIDE SEQUENCE</scope>
    <source>
        <strain evidence="2">Adult_tree_wgs_1</strain>
        <tissue evidence="2">Leaves</tissue>
    </source>
</reference>
<feature type="region of interest" description="Disordered" evidence="1">
    <location>
        <begin position="1"/>
        <end position="25"/>
    </location>
</feature>
<name>A0A834LPJ5_RHOSS</name>
<dbReference type="PANTHER" id="PTHR47780">
    <property type="entry name" value="PROTEIN SET DOMAIN GROUP 41"/>
    <property type="match status" value="1"/>
</dbReference>
<dbReference type="AlphaFoldDB" id="A0A834LPJ5"/>
<dbReference type="PANTHER" id="PTHR47780:SF1">
    <property type="entry name" value="PROTEIN SET DOMAIN GROUP 41"/>
    <property type="match status" value="1"/>
</dbReference>